<keyword evidence="1" id="KW-0812">Transmembrane</keyword>
<keyword evidence="3" id="KW-1185">Reference proteome</keyword>
<keyword evidence="1" id="KW-1133">Transmembrane helix</keyword>
<evidence type="ECO:0000313" key="3">
    <source>
        <dbReference type="Proteomes" id="UP000076925"/>
    </source>
</evidence>
<dbReference type="EMBL" id="ANNX02000046">
    <property type="protein sequence ID" value="KYC37561.1"/>
    <property type="molecule type" value="Genomic_DNA"/>
</dbReference>
<keyword evidence="1" id="KW-0472">Membrane</keyword>
<organism evidence="2 3">
    <name type="scientific">Scytonema hofmannii PCC 7110</name>
    <dbReference type="NCBI Taxonomy" id="128403"/>
    <lineage>
        <taxon>Bacteria</taxon>
        <taxon>Bacillati</taxon>
        <taxon>Cyanobacteriota</taxon>
        <taxon>Cyanophyceae</taxon>
        <taxon>Nostocales</taxon>
        <taxon>Scytonemataceae</taxon>
        <taxon>Scytonema</taxon>
    </lineage>
</organism>
<name>A0A139WYN3_9CYAN</name>
<gene>
    <name evidence="2" type="ORF">WA1_39515</name>
</gene>
<dbReference type="Proteomes" id="UP000076925">
    <property type="component" value="Unassembled WGS sequence"/>
</dbReference>
<accession>A0A139WYN3</accession>
<protein>
    <recommendedName>
        <fullName evidence="4">Lipopolysaccharide assembly protein A domain-containing protein</fullName>
    </recommendedName>
</protein>
<comment type="caution">
    <text evidence="2">The sequence shown here is derived from an EMBL/GenBank/DDBJ whole genome shotgun (WGS) entry which is preliminary data.</text>
</comment>
<evidence type="ECO:0000256" key="1">
    <source>
        <dbReference type="SAM" id="Phobius"/>
    </source>
</evidence>
<proteinExistence type="predicted"/>
<sequence length="209" mass="22278">MLKKIILPTIVISGTLFASFLLLLAIQGSKPVKIQVEGQEIYYGELKDVVSPGVGAAFSLGLGLAGALMVGLQHSVRQSSELEKTVVNLQHLITEKDSQIKALQLSPANPMLSRLGWFLDEESQTPTKAPSEATTVIYDRQAASPVAPESKEGVTATRERTQPLVITHSTHETQPVTVNQLSVQTAISAFPSAQSALGLIHKGNKASVS</sequence>
<dbReference type="RefSeq" id="WP_017746110.1">
    <property type="nucleotide sequence ID" value="NZ_KQ976354.1"/>
</dbReference>
<dbReference type="AlphaFoldDB" id="A0A139WYN3"/>
<feature type="transmembrane region" description="Helical" evidence="1">
    <location>
        <begin position="52"/>
        <end position="72"/>
    </location>
</feature>
<evidence type="ECO:0008006" key="4">
    <source>
        <dbReference type="Google" id="ProtNLM"/>
    </source>
</evidence>
<evidence type="ECO:0000313" key="2">
    <source>
        <dbReference type="EMBL" id="KYC37561.1"/>
    </source>
</evidence>
<reference evidence="2 3" key="1">
    <citation type="journal article" date="2013" name="Genome Biol. Evol.">
        <title>Genomes of Stigonematalean cyanobacteria (subsection V) and the evolution of oxygenic photosynthesis from prokaryotes to plastids.</title>
        <authorList>
            <person name="Dagan T."/>
            <person name="Roettger M."/>
            <person name="Stucken K."/>
            <person name="Landan G."/>
            <person name="Koch R."/>
            <person name="Major P."/>
            <person name="Gould S.B."/>
            <person name="Goremykin V.V."/>
            <person name="Rippka R."/>
            <person name="Tandeau de Marsac N."/>
            <person name="Gugger M."/>
            <person name="Lockhart P.J."/>
            <person name="Allen J.F."/>
            <person name="Brune I."/>
            <person name="Maus I."/>
            <person name="Puhler A."/>
            <person name="Martin W.F."/>
        </authorList>
    </citation>
    <scope>NUCLEOTIDE SEQUENCE [LARGE SCALE GENOMIC DNA]</scope>
    <source>
        <strain evidence="2 3">PCC 7110</strain>
    </source>
</reference>